<gene>
    <name evidence="1" type="ORF">TOL_1942</name>
</gene>
<dbReference type="Proteomes" id="UP000011866">
    <property type="component" value="Chromosome"/>
</dbReference>
<keyword evidence="2" id="KW-1185">Reference proteome</keyword>
<reference evidence="1 2" key="1">
    <citation type="journal article" date="2013" name="Genome Announc.">
        <title>Genome Sequence of Thalassolituus oleivorans MIL-1 (DSM 14913T).</title>
        <authorList>
            <person name="Golyshin P.N."/>
            <person name="Werner J."/>
            <person name="Chernikova T.N."/>
            <person name="Tran H."/>
            <person name="Ferrer M."/>
            <person name="Yakimov M.M."/>
            <person name="Teeling H."/>
            <person name="Golyshina O.V."/>
        </authorList>
    </citation>
    <scope>NUCLEOTIDE SEQUENCE [LARGE SCALE GENOMIC DNA]</scope>
    <source>
        <strain evidence="1 2">MIL-1</strain>
    </source>
</reference>
<proteinExistence type="predicted"/>
<dbReference type="HOGENOM" id="CLU_2884437_0_0_6"/>
<evidence type="ECO:0000313" key="1">
    <source>
        <dbReference type="EMBL" id="CCU72355.1"/>
    </source>
</evidence>
<evidence type="ECO:0000313" key="2">
    <source>
        <dbReference type="Proteomes" id="UP000011866"/>
    </source>
</evidence>
<dbReference type="KEGG" id="tol:TOL_1942"/>
<name>M5DQZ2_9GAMM</name>
<accession>M5DQZ2</accession>
<organism evidence="1 2">
    <name type="scientific">Thalassolituus oleivorans MIL-1</name>
    <dbReference type="NCBI Taxonomy" id="1298593"/>
    <lineage>
        <taxon>Bacteria</taxon>
        <taxon>Pseudomonadati</taxon>
        <taxon>Pseudomonadota</taxon>
        <taxon>Gammaproteobacteria</taxon>
        <taxon>Oceanospirillales</taxon>
        <taxon>Oceanospirillaceae</taxon>
        <taxon>Thalassolituus</taxon>
    </lineage>
</organism>
<protein>
    <submittedName>
        <fullName evidence="1">Uncharacterized protein</fullName>
    </submittedName>
</protein>
<dbReference type="EMBL" id="HF680312">
    <property type="protein sequence ID" value="CCU72355.1"/>
    <property type="molecule type" value="Genomic_DNA"/>
</dbReference>
<dbReference type="AlphaFoldDB" id="M5DQZ2"/>
<sequence length="63" mass="7181">MRETPDPRVESWSASPIDLLSRSKFKNLSAKVLGFFYVTEFESWSAFGALQIDDYYRNAPCAA</sequence>